<feature type="transmembrane region" description="Helical" evidence="3">
    <location>
        <begin position="14"/>
        <end position="36"/>
    </location>
</feature>
<organism evidence="4 5">
    <name type="scientific">Sporosarcina ureae</name>
    <dbReference type="NCBI Taxonomy" id="1571"/>
    <lineage>
        <taxon>Bacteria</taxon>
        <taxon>Bacillati</taxon>
        <taxon>Bacillota</taxon>
        <taxon>Bacilli</taxon>
        <taxon>Bacillales</taxon>
        <taxon>Caryophanaceae</taxon>
        <taxon>Sporosarcina</taxon>
    </lineage>
</organism>
<dbReference type="EMBL" id="CP015108">
    <property type="protein sequence ID" value="ARF12724.1"/>
    <property type="molecule type" value="Genomic_DNA"/>
</dbReference>
<keyword evidence="2" id="KW-0178">Competence</keyword>
<evidence type="ECO:0000256" key="1">
    <source>
        <dbReference type="ARBA" id="ARBA00004241"/>
    </source>
</evidence>
<sequence length="152" mass="17208">MAVAKKASKGQQGFTFLELLLVLSIMMVLTAVILPFSEKHLQRRSEEDALKQFITTVHQAQLYAMTHKENIALIFSDSGTTYKVVKNNMAETVIHGSFPEGMGRTKQSSLNRLDFAETGYMVKTGKMIFFTQSKGEIFISFQFERGRMIVNE</sequence>
<keyword evidence="3" id="KW-0812">Transmembrane</keyword>
<dbReference type="PIRSF" id="PIRSF021292">
    <property type="entry name" value="Competence_ComGD"/>
    <property type="match status" value="1"/>
</dbReference>
<evidence type="ECO:0000313" key="5">
    <source>
        <dbReference type="Proteomes" id="UP000192486"/>
    </source>
</evidence>
<accession>A0ABM6JQU4</accession>
<name>A0ABM6JQU4_SPOUR</name>
<dbReference type="Proteomes" id="UP000192486">
    <property type="component" value="Chromosome"/>
</dbReference>
<evidence type="ECO:0000313" key="4">
    <source>
        <dbReference type="EMBL" id="ARF12724.1"/>
    </source>
</evidence>
<comment type="subcellular location">
    <subcellularLocation>
        <location evidence="1">Cell surface</location>
    </subcellularLocation>
</comment>
<evidence type="ECO:0008006" key="6">
    <source>
        <dbReference type="Google" id="ProtNLM"/>
    </source>
</evidence>
<dbReference type="InterPro" id="IPR016785">
    <property type="entry name" value="ComGD"/>
</dbReference>
<keyword evidence="5" id="KW-1185">Reference proteome</keyword>
<reference evidence="4 5" key="1">
    <citation type="submission" date="2016-04" db="EMBL/GenBank/DDBJ databases">
        <title>Comparative Genomics and Epigenetics of Sporosarcina ureae.</title>
        <authorList>
            <person name="Oliver A.S."/>
            <person name="Cooper K.K."/>
        </authorList>
    </citation>
    <scope>NUCLEOTIDE SEQUENCE [LARGE SCALE GENOMIC DNA]</scope>
    <source>
        <strain evidence="4 5">S204</strain>
    </source>
</reference>
<dbReference type="Pfam" id="PF07963">
    <property type="entry name" value="N_methyl"/>
    <property type="match status" value="1"/>
</dbReference>
<protein>
    <recommendedName>
        <fullName evidence="6">Prepilin-type N-terminal cleavage/methylation domain-containing protein</fullName>
    </recommendedName>
</protein>
<gene>
    <name evidence="4" type="ORF">SporoS204_00195</name>
</gene>
<evidence type="ECO:0000256" key="3">
    <source>
        <dbReference type="SAM" id="Phobius"/>
    </source>
</evidence>
<proteinExistence type="predicted"/>
<keyword evidence="3" id="KW-1133">Transmembrane helix</keyword>
<evidence type="ECO:0000256" key="2">
    <source>
        <dbReference type="ARBA" id="ARBA00023287"/>
    </source>
</evidence>
<dbReference type="InterPro" id="IPR012902">
    <property type="entry name" value="N_methyl_site"/>
</dbReference>
<keyword evidence="3" id="KW-0472">Membrane</keyword>
<dbReference type="InterPro" id="IPR045584">
    <property type="entry name" value="Pilin-like"/>
</dbReference>
<dbReference type="SUPFAM" id="SSF54523">
    <property type="entry name" value="Pili subunits"/>
    <property type="match status" value="1"/>
</dbReference>